<dbReference type="EMBL" id="JBHTBX010000015">
    <property type="protein sequence ID" value="MFC7436214.1"/>
    <property type="molecule type" value="Genomic_DNA"/>
</dbReference>
<dbReference type="PANTHER" id="PTHR37425:SF1">
    <property type="entry name" value="OUTER MEMBRANE PROTEIN"/>
    <property type="match status" value="1"/>
</dbReference>
<evidence type="ECO:0000313" key="13">
    <source>
        <dbReference type="Proteomes" id="UP001596495"/>
    </source>
</evidence>
<evidence type="ECO:0000256" key="9">
    <source>
        <dbReference type="ARBA" id="ARBA00023316"/>
    </source>
</evidence>
<keyword evidence="7" id="KW-0862">Zinc</keyword>
<keyword evidence="4" id="KW-0479">Metal-binding</keyword>
<evidence type="ECO:0000256" key="1">
    <source>
        <dbReference type="ARBA" id="ARBA00001947"/>
    </source>
</evidence>
<evidence type="ECO:0000313" key="12">
    <source>
        <dbReference type="EMBL" id="MFC7436214.1"/>
    </source>
</evidence>
<evidence type="ECO:0000256" key="4">
    <source>
        <dbReference type="ARBA" id="ARBA00022723"/>
    </source>
</evidence>
<dbReference type="SUPFAM" id="SSF55166">
    <property type="entry name" value="Hedgehog/DD-peptidase"/>
    <property type="match status" value="1"/>
</dbReference>
<name>A0ABW2RDZ5_9BURK</name>
<gene>
    <name evidence="12" type="ORF">ACFQNJ_17030</name>
</gene>
<comment type="pathway">
    <text evidence="2">Cell wall biogenesis; cell wall polysaccharide biosynthesis.</text>
</comment>
<dbReference type="InterPro" id="IPR009045">
    <property type="entry name" value="Zn_M74/Hedgehog-like"/>
</dbReference>
<evidence type="ECO:0000256" key="3">
    <source>
        <dbReference type="ARBA" id="ARBA00022670"/>
    </source>
</evidence>
<keyword evidence="3" id="KW-0645">Protease</keyword>
<organism evidence="12 13">
    <name type="scientific">Hydrogenophaga bisanensis</name>
    <dbReference type="NCBI Taxonomy" id="439611"/>
    <lineage>
        <taxon>Bacteria</taxon>
        <taxon>Pseudomonadati</taxon>
        <taxon>Pseudomonadota</taxon>
        <taxon>Betaproteobacteria</taxon>
        <taxon>Burkholderiales</taxon>
        <taxon>Comamonadaceae</taxon>
        <taxon>Hydrogenophaga</taxon>
    </lineage>
</organism>
<comment type="caution">
    <text evidence="12">The sequence shown here is derived from an EMBL/GenBank/DDBJ whole genome shotgun (WGS) entry which is preliminary data.</text>
</comment>
<proteinExistence type="inferred from homology"/>
<accession>A0ABW2RDZ5</accession>
<protein>
    <recommendedName>
        <fullName evidence="11">Murein endopeptidase K</fullName>
    </recommendedName>
</protein>
<keyword evidence="5" id="KW-0732">Signal</keyword>
<evidence type="ECO:0000256" key="6">
    <source>
        <dbReference type="ARBA" id="ARBA00022801"/>
    </source>
</evidence>
<dbReference type="InterPro" id="IPR010275">
    <property type="entry name" value="MepK"/>
</dbReference>
<evidence type="ECO:0000256" key="11">
    <source>
        <dbReference type="ARBA" id="ARBA00093666"/>
    </source>
</evidence>
<evidence type="ECO:0000256" key="2">
    <source>
        <dbReference type="ARBA" id="ARBA00004776"/>
    </source>
</evidence>
<comment type="similarity">
    <text evidence="10">Belongs to the peptidase M15 family.</text>
</comment>
<evidence type="ECO:0000256" key="10">
    <source>
        <dbReference type="ARBA" id="ARBA00093448"/>
    </source>
</evidence>
<keyword evidence="8" id="KW-0482">Metalloprotease</keyword>
<dbReference type="RefSeq" id="WP_382259700.1">
    <property type="nucleotide sequence ID" value="NZ_JBHTBX010000015.1"/>
</dbReference>
<dbReference type="Proteomes" id="UP001596495">
    <property type="component" value="Unassembled WGS sequence"/>
</dbReference>
<sequence length="210" mass="23319">MRFWAMPEAVEVGKELSNESQSPTWQSSRRAFLKMTGAACVPGLLATSALAQAAPDFWSMPRQIWLQRKTARGVEEFRGVYFADGKLLLEPYLQICRILRDVREDVAVQMSPVLLDILCGVQGIARVHGVEAPLETTSGHRTARHNSRLEGAARASLHIEGRAWDGRMPGMSPAIMSEAAKYLRGGGVGLYVDRRFVHVDDGRLRSWSGR</sequence>
<evidence type="ECO:0000256" key="8">
    <source>
        <dbReference type="ARBA" id="ARBA00023049"/>
    </source>
</evidence>
<comment type="cofactor">
    <cofactor evidence="1">
        <name>Zn(2+)</name>
        <dbReference type="ChEBI" id="CHEBI:29105"/>
    </cofactor>
</comment>
<dbReference type="Pfam" id="PF05951">
    <property type="entry name" value="Peptidase_M15_2"/>
    <property type="match status" value="1"/>
</dbReference>
<dbReference type="Gene3D" id="3.30.1380.10">
    <property type="match status" value="1"/>
</dbReference>
<evidence type="ECO:0000256" key="5">
    <source>
        <dbReference type="ARBA" id="ARBA00022729"/>
    </source>
</evidence>
<dbReference type="PANTHER" id="PTHR37425">
    <property type="match status" value="1"/>
</dbReference>
<keyword evidence="6" id="KW-0378">Hydrolase</keyword>
<reference evidence="13" key="1">
    <citation type="journal article" date="2019" name="Int. J. Syst. Evol. Microbiol.">
        <title>The Global Catalogue of Microorganisms (GCM) 10K type strain sequencing project: providing services to taxonomists for standard genome sequencing and annotation.</title>
        <authorList>
            <consortium name="The Broad Institute Genomics Platform"/>
            <consortium name="The Broad Institute Genome Sequencing Center for Infectious Disease"/>
            <person name="Wu L."/>
            <person name="Ma J."/>
        </authorList>
    </citation>
    <scope>NUCLEOTIDE SEQUENCE [LARGE SCALE GENOMIC DNA]</scope>
    <source>
        <strain evidence="13">CCUG 54518</strain>
    </source>
</reference>
<keyword evidence="9" id="KW-0961">Cell wall biogenesis/degradation</keyword>
<keyword evidence="13" id="KW-1185">Reference proteome</keyword>
<evidence type="ECO:0000256" key="7">
    <source>
        <dbReference type="ARBA" id="ARBA00022833"/>
    </source>
</evidence>